<dbReference type="Proteomes" id="UP001200741">
    <property type="component" value="Unassembled WGS sequence"/>
</dbReference>
<evidence type="ECO:0000256" key="1">
    <source>
        <dbReference type="SAM" id="SignalP"/>
    </source>
</evidence>
<name>A0ABS8Y1V1_9BURK</name>
<gene>
    <name evidence="3" type="ORF">LXT13_22030</name>
</gene>
<protein>
    <submittedName>
        <fullName evidence="3">ThuA domain-containing protein</fullName>
    </submittedName>
</protein>
<dbReference type="Gene3D" id="3.40.50.880">
    <property type="match status" value="1"/>
</dbReference>
<evidence type="ECO:0000313" key="3">
    <source>
        <dbReference type="EMBL" id="MCE4557082.1"/>
    </source>
</evidence>
<dbReference type="InterPro" id="IPR029010">
    <property type="entry name" value="ThuA-like"/>
</dbReference>
<dbReference type="Pfam" id="PF06283">
    <property type="entry name" value="ThuA"/>
    <property type="match status" value="1"/>
</dbReference>
<feature type="chain" id="PRO_5045483375" evidence="1">
    <location>
        <begin position="28"/>
        <end position="368"/>
    </location>
</feature>
<reference evidence="3 4" key="1">
    <citation type="submission" date="2021-12" db="EMBL/GenBank/DDBJ databases">
        <title>Genome seq of P8.</title>
        <authorList>
            <person name="Seo T."/>
        </authorList>
    </citation>
    <scope>NUCLEOTIDE SEQUENCE [LARGE SCALE GENOMIC DNA]</scope>
    <source>
        <strain evidence="3 4">P8</strain>
    </source>
</reference>
<dbReference type="RefSeq" id="WP_233374462.1">
    <property type="nucleotide sequence ID" value="NZ_JAJTWU010000009.1"/>
</dbReference>
<comment type="caution">
    <text evidence="3">The sequence shown here is derived from an EMBL/GenBank/DDBJ whole genome shotgun (WGS) entry which is preliminary data.</text>
</comment>
<sequence length="368" mass="39339">MTQAIHVTWRSRLAQALLAVAAAQASAAPVTDCPLRDAPFSVDLPLLDVLQSPRAMTALAAEWPGVRALPAWMAGTKPPSLSAVMTLRSIAAGQDMPPLARLDAVLGALPVDDSDRAARCARYDDELPQGVVPAGSPRLLVFEKVNGFLHAEAIPAARAALRDLARRRGWSVTVTDKGGAMTPAYLRQFDVVVWNNVSGDVLTLPQRAAFQTYMEGGGGFVGLHGAGGDGTVWWDWYADTLLGSRFKGHPMNPQFQDAHVVVEAGAHPVVAGLGDGWTMKDEWYSFTANPREAGARVLATLDEKTYSPGDLAMGDDHPIAWTRCVGRGRAFYSAIGHRAESYADPSYLKLIEQATTWAAGRGGPACEP</sequence>
<keyword evidence="4" id="KW-1185">Reference proteome</keyword>
<evidence type="ECO:0000313" key="4">
    <source>
        <dbReference type="Proteomes" id="UP001200741"/>
    </source>
</evidence>
<feature type="signal peptide" evidence="1">
    <location>
        <begin position="1"/>
        <end position="27"/>
    </location>
</feature>
<dbReference type="SUPFAM" id="SSF52317">
    <property type="entry name" value="Class I glutamine amidotransferase-like"/>
    <property type="match status" value="1"/>
</dbReference>
<keyword evidence="1" id="KW-0732">Signal</keyword>
<dbReference type="PANTHER" id="PTHR40469">
    <property type="entry name" value="SECRETED GLYCOSYL HYDROLASE"/>
    <property type="match status" value="1"/>
</dbReference>
<dbReference type="InterPro" id="IPR029062">
    <property type="entry name" value="Class_I_gatase-like"/>
</dbReference>
<evidence type="ECO:0000259" key="2">
    <source>
        <dbReference type="Pfam" id="PF06283"/>
    </source>
</evidence>
<dbReference type="PANTHER" id="PTHR40469:SF2">
    <property type="entry name" value="GALACTOSE-BINDING DOMAIN-LIKE SUPERFAMILY PROTEIN"/>
    <property type="match status" value="1"/>
</dbReference>
<feature type="domain" description="ThuA-like" evidence="2">
    <location>
        <begin position="138"/>
        <end position="358"/>
    </location>
</feature>
<dbReference type="EMBL" id="JAJTWU010000009">
    <property type="protein sequence ID" value="MCE4557082.1"/>
    <property type="molecule type" value="Genomic_DNA"/>
</dbReference>
<organism evidence="3 4">
    <name type="scientific">Pelomonas cellulosilytica</name>
    <dbReference type="NCBI Taxonomy" id="2906762"/>
    <lineage>
        <taxon>Bacteria</taxon>
        <taxon>Pseudomonadati</taxon>
        <taxon>Pseudomonadota</taxon>
        <taxon>Betaproteobacteria</taxon>
        <taxon>Burkholderiales</taxon>
        <taxon>Sphaerotilaceae</taxon>
        <taxon>Roseateles</taxon>
    </lineage>
</organism>
<proteinExistence type="predicted"/>
<accession>A0ABS8Y1V1</accession>